<name>A0ABT5YHB9_9GAMM</name>
<evidence type="ECO:0000313" key="3">
    <source>
        <dbReference type="Proteomes" id="UP001143391"/>
    </source>
</evidence>
<dbReference type="RefSeq" id="WP_275710970.1">
    <property type="nucleotide sequence ID" value="NZ_JANCMW010000432.1"/>
</dbReference>
<sequence length="72" mass="7896">MNELAPVEPAIQALPEAAELRALFHKESQAARRTAARPGLYIAVIIYLLFSATDILLVPDVAFYTIMARIAV</sequence>
<keyword evidence="1" id="KW-0812">Transmembrane</keyword>
<evidence type="ECO:0008006" key="4">
    <source>
        <dbReference type="Google" id="ProtNLM"/>
    </source>
</evidence>
<comment type="caution">
    <text evidence="2">The sequence shown here is derived from an EMBL/GenBank/DDBJ whole genome shotgun (WGS) entry which is preliminary data.</text>
</comment>
<accession>A0ABT5YHB9</accession>
<keyword evidence="1" id="KW-0472">Membrane</keyword>
<evidence type="ECO:0000256" key="1">
    <source>
        <dbReference type="SAM" id="Phobius"/>
    </source>
</evidence>
<gene>
    <name evidence="2" type="ORF">NLU14_22980</name>
</gene>
<protein>
    <recommendedName>
        <fullName evidence="4">GGDEF domain-containing protein</fullName>
    </recommendedName>
</protein>
<feature type="transmembrane region" description="Helical" evidence="1">
    <location>
        <begin position="40"/>
        <end position="66"/>
    </location>
</feature>
<keyword evidence="1" id="KW-1133">Transmembrane helix</keyword>
<keyword evidence="3" id="KW-1185">Reference proteome</keyword>
<dbReference type="EMBL" id="JANCMW010000432">
    <property type="protein sequence ID" value="MDF0753097.1"/>
    <property type="molecule type" value="Genomic_DNA"/>
</dbReference>
<proteinExistence type="predicted"/>
<evidence type="ECO:0000313" key="2">
    <source>
        <dbReference type="EMBL" id="MDF0753097.1"/>
    </source>
</evidence>
<feature type="non-terminal residue" evidence="2">
    <location>
        <position position="72"/>
    </location>
</feature>
<organism evidence="2 3">
    <name type="scientific">Marinobacter iranensis</name>
    <dbReference type="NCBI Taxonomy" id="2962607"/>
    <lineage>
        <taxon>Bacteria</taxon>
        <taxon>Pseudomonadati</taxon>
        <taxon>Pseudomonadota</taxon>
        <taxon>Gammaproteobacteria</taxon>
        <taxon>Pseudomonadales</taxon>
        <taxon>Marinobacteraceae</taxon>
        <taxon>Marinobacter</taxon>
    </lineage>
</organism>
<dbReference type="Proteomes" id="UP001143391">
    <property type="component" value="Unassembled WGS sequence"/>
</dbReference>
<reference evidence="2" key="1">
    <citation type="submission" date="2022-07" db="EMBL/GenBank/DDBJ databases">
        <title>Marinobacter iranensis a new bacterium isolate from a hipersaline lake in Iran.</title>
        <authorList>
            <person name="Mohammad A.M.A."/>
            <person name="Cristina S.-P."/>
            <person name="Antonio V."/>
        </authorList>
    </citation>
    <scope>NUCLEOTIDE SEQUENCE</scope>
    <source>
        <strain evidence="2">71-i</strain>
    </source>
</reference>